<dbReference type="EMBL" id="CP043450">
    <property type="protein sequence ID" value="QEM13572.1"/>
    <property type="molecule type" value="Genomic_DNA"/>
</dbReference>
<dbReference type="InterPro" id="IPR002716">
    <property type="entry name" value="PIN_dom"/>
</dbReference>
<proteinExistence type="predicted"/>
<dbReference type="OrthoDB" id="839053at2"/>
<dbReference type="SUPFAM" id="SSF88723">
    <property type="entry name" value="PIN domain-like"/>
    <property type="match status" value="1"/>
</dbReference>
<feature type="domain" description="PIN" evidence="1">
    <location>
        <begin position="18"/>
        <end position="167"/>
    </location>
</feature>
<dbReference type="RefSeq" id="WP_112571375.1">
    <property type="nucleotide sequence ID" value="NZ_CP043450.1"/>
</dbReference>
<keyword evidence="3" id="KW-1185">Reference proteome</keyword>
<dbReference type="Pfam" id="PF01850">
    <property type="entry name" value="PIN"/>
    <property type="match status" value="1"/>
</dbReference>
<dbReference type="InterPro" id="IPR029060">
    <property type="entry name" value="PIN-like_dom_sf"/>
</dbReference>
<evidence type="ECO:0000313" key="3">
    <source>
        <dbReference type="Proteomes" id="UP000251402"/>
    </source>
</evidence>
<evidence type="ECO:0000259" key="1">
    <source>
        <dbReference type="Pfam" id="PF01850"/>
    </source>
</evidence>
<dbReference type="Proteomes" id="UP000251402">
    <property type="component" value="Chromosome"/>
</dbReference>
<accession>A0A5C1I5T7</accession>
<reference evidence="2" key="1">
    <citation type="submission" date="2019-08" db="EMBL/GenBank/DDBJ databases">
        <title>Comparative genome analysis confer to the adaptation heavy metal polluted environment.</title>
        <authorList>
            <person name="Li Y."/>
        </authorList>
    </citation>
    <scope>NUCLEOTIDE SEQUENCE [LARGE SCALE GENOMIC DNA]</scope>
    <source>
        <strain evidence="2">P1</strain>
    </source>
</reference>
<dbReference type="KEGG" id="mrub:DEO27_027360"/>
<organism evidence="2 3">
    <name type="scientific">Mucilaginibacter rubeus</name>
    <dbReference type="NCBI Taxonomy" id="2027860"/>
    <lineage>
        <taxon>Bacteria</taxon>
        <taxon>Pseudomonadati</taxon>
        <taxon>Bacteroidota</taxon>
        <taxon>Sphingobacteriia</taxon>
        <taxon>Sphingobacteriales</taxon>
        <taxon>Sphingobacteriaceae</taxon>
        <taxon>Mucilaginibacter</taxon>
    </lineage>
</organism>
<dbReference type="AlphaFoldDB" id="A0A5C1I5T7"/>
<gene>
    <name evidence="2" type="ORF">DEO27_027360</name>
</gene>
<protein>
    <recommendedName>
        <fullName evidence="1">PIN domain-containing protein</fullName>
    </recommendedName>
</protein>
<name>A0A5C1I5T7_9SPHI</name>
<evidence type="ECO:0000313" key="2">
    <source>
        <dbReference type="EMBL" id="QEM13572.1"/>
    </source>
</evidence>
<sequence length="181" mass="21101">MSKIYTYKDFDPKQSHEYLIDNSVLLFLFAPIGNYNSRQQSQISKFISNAKSVGAGLHTTSLVISEFHNKVLKDFFDEFKRIPANSGKISLKKDYRPSENYKADISALTSQIKAILKIFNRFPDDFNQINMDLIMENTNYVDYNDAYFIELANRKNWIIVTRDRDIIESKMRTTPVLSFLD</sequence>